<dbReference type="PANTHER" id="PTHR45937:SF1">
    <property type="entry name" value="ASPARAGINE SYNTHETASE DOMAIN-CONTAINING PROTEIN 1"/>
    <property type="match status" value="1"/>
</dbReference>
<keyword evidence="3" id="KW-0315">Glutamine amidotransferase</keyword>
<evidence type="ECO:0000256" key="3">
    <source>
        <dbReference type="ARBA" id="ARBA00022962"/>
    </source>
</evidence>
<evidence type="ECO:0000256" key="1">
    <source>
        <dbReference type="ARBA" id="ARBA00022605"/>
    </source>
</evidence>
<evidence type="ECO:0000259" key="4">
    <source>
        <dbReference type="PROSITE" id="PS51278"/>
    </source>
</evidence>
<sequence length="290" mass="33078">MCGICCTVSLCAHVDTSFYQENMKLKRRGPNSSQQLIRSDPTHHYSCFFSGHVLHLRGELTPQPLQDENGNIFLWNGEVFGGIDILSTTNDTFVMFQHLTSCDNVHDLLSIFSKVQGPWAFIYYQSKNHSLWFGRDYFGRRSLLWKFSDNLEEILSLTSVAESLTDNDHWQEVPASGIFRCDLSTCALLKSISLTWYPWVSVSGMQLGEATVHDEEQKWILNTLPKCVTQLTIGSNGLLVPVSELNTDIPETFSEQKCKTTCKKVNLEELKLLISEEHKKNIQLFVNVFK</sequence>
<evidence type="ECO:0000313" key="5">
    <source>
        <dbReference type="EMBL" id="CAI9533863.1"/>
    </source>
</evidence>
<reference evidence="5" key="1">
    <citation type="submission" date="2023-05" db="EMBL/GenBank/DDBJ databases">
        <authorList>
            <person name="Stuckert A."/>
        </authorList>
    </citation>
    <scope>NUCLEOTIDE SEQUENCE</scope>
</reference>
<organism evidence="5 6">
    <name type="scientific">Staurois parvus</name>
    <dbReference type="NCBI Taxonomy" id="386267"/>
    <lineage>
        <taxon>Eukaryota</taxon>
        <taxon>Metazoa</taxon>
        <taxon>Chordata</taxon>
        <taxon>Craniata</taxon>
        <taxon>Vertebrata</taxon>
        <taxon>Euteleostomi</taxon>
        <taxon>Amphibia</taxon>
        <taxon>Batrachia</taxon>
        <taxon>Anura</taxon>
        <taxon>Neobatrachia</taxon>
        <taxon>Ranoidea</taxon>
        <taxon>Ranidae</taxon>
        <taxon>Staurois</taxon>
    </lineage>
</organism>
<gene>
    <name evidence="5" type="ORF">SPARVUS_LOCUS496370</name>
</gene>
<dbReference type="SUPFAM" id="SSF56235">
    <property type="entry name" value="N-terminal nucleophile aminohydrolases (Ntn hydrolases)"/>
    <property type="match status" value="1"/>
</dbReference>
<dbReference type="CDD" id="cd03766">
    <property type="entry name" value="Gn_AT_II_novel"/>
    <property type="match status" value="1"/>
</dbReference>
<dbReference type="InterPro" id="IPR029055">
    <property type="entry name" value="Ntn_hydrolases_N"/>
</dbReference>
<feature type="domain" description="Glutamine amidotransferase type-2" evidence="4">
    <location>
        <begin position="2"/>
        <end position="184"/>
    </location>
</feature>
<dbReference type="InterPro" id="IPR051857">
    <property type="entry name" value="Asn_synthetase_domain"/>
</dbReference>
<dbReference type="PANTHER" id="PTHR45937">
    <property type="entry name" value="ASPARAGINE SYNTHETASE DOMAIN-CONTAINING PROTEIN 1"/>
    <property type="match status" value="1"/>
</dbReference>
<dbReference type="Pfam" id="PF13537">
    <property type="entry name" value="GATase_7"/>
    <property type="match status" value="1"/>
</dbReference>
<dbReference type="Proteomes" id="UP001162483">
    <property type="component" value="Unassembled WGS sequence"/>
</dbReference>
<evidence type="ECO:0000313" key="6">
    <source>
        <dbReference type="Proteomes" id="UP001162483"/>
    </source>
</evidence>
<dbReference type="EMBL" id="CATNWA010000158">
    <property type="protein sequence ID" value="CAI9533863.1"/>
    <property type="molecule type" value="Genomic_DNA"/>
</dbReference>
<keyword evidence="6" id="KW-1185">Reference proteome</keyword>
<keyword evidence="2" id="KW-0061">Asparagine biosynthesis</keyword>
<comment type="caution">
    <text evidence="5">The sequence shown here is derived from an EMBL/GenBank/DDBJ whole genome shotgun (WGS) entry which is preliminary data.</text>
</comment>
<accession>A0ABN9AE02</accession>
<proteinExistence type="predicted"/>
<keyword evidence="1" id="KW-0028">Amino-acid biosynthesis</keyword>
<name>A0ABN9AE02_9NEOB</name>
<evidence type="ECO:0000256" key="2">
    <source>
        <dbReference type="ARBA" id="ARBA00022888"/>
    </source>
</evidence>
<protein>
    <recommendedName>
        <fullName evidence="4">Glutamine amidotransferase type-2 domain-containing protein</fullName>
    </recommendedName>
</protein>
<dbReference type="Gene3D" id="3.60.20.10">
    <property type="entry name" value="Glutamine Phosphoribosylpyrophosphate, subunit 1, domain 1"/>
    <property type="match status" value="1"/>
</dbReference>
<dbReference type="PROSITE" id="PS51278">
    <property type="entry name" value="GATASE_TYPE_2"/>
    <property type="match status" value="1"/>
</dbReference>
<dbReference type="InterPro" id="IPR017932">
    <property type="entry name" value="GATase_2_dom"/>
</dbReference>